<dbReference type="AlphaFoldDB" id="A0A8S4A0A7"/>
<gene>
    <name evidence="1" type="ORF">CUNI_LOCUS20835</name>
</gene>
<dbReference type="OrthoDB" id="442692at2759"/>
<dbReference type="InterPro" id="IPR033305">
    <property type="entry name" value="Hydin-like"/>
</dbReference>
<dbReference type="GO" id="GO:0005930">
    <property type="term" value="C:axoneme"/>
    <property type="evidence" value="ECO:0007669"/>
    <property type="project" value="TreeGrafter"/>
</dbReference>
<name>A0A8S4A0A7_9EUPU</name>
<dbReference type="GO" id="GO:0003341">
    <property type="term" value="P:cilium movement"/>
    <property type="evidence" value="ECO:0007669"/>
    <property type="project" value="TreeGrafter"/>
</dbReference>
<sequence>VTVNLVPNTVRKYEVALVVDVERVGEEIISLPITAKSLVPEITSAMPVLNYGRCFLRYPYEQQISLHNDTDLAAKYEIVRQNEDHAETLPISYGSPKPK</sequence>
<comment type="caution">
    <text evidence="1">The sequence shown here is derived from an EMBL/GenBank/DDBJ whole genome shotgun (WGS) entry which is preliminary data.</text>
</comment>
<protein>
    <submittedName>
        <fullName evidence="1">Uncharacterized protein</fullName>
    </submittedName>
</protein>
<evidence type="ECO:0000313" key="2">
    <source>
        <dbReference type="Proteomes" id="UP000678393"/>
    </source>
</evidence>
<dbReference type="Proteomes" id="UP000678393">
    <property type="component" value="Unassembled WGS sequence"/>
</dbReference>
<organism evidence="1 2">
    <name type="scientific">Candidula unifasciata</name>
    <dbReference type="NCBI Taxonomy" id="100452"/>
    <lineage>
        <taxon>Eukaryota</taxon>
        <taxon>Metazoa</taxon>
        <taxon>Spiralia</taxon>
        <taxon>Lophotrochozoa</taxon>
        <taxon>Mollusca</taxon>
        <taxon>Gastropoda</taxon>
        <taxon>Heterobranchia</taxon>
        <taxon>Euthyneura</taxon>
        <taxon>Panpulmonata</taxon>
        <taxon>Eupulmonata</taxon>
        <taxon>Stylommatophora</taxon>
        <taxon>Helicina</taxon>
        <taxon>Helicoidea</taxon>
        <taxon>Geomitridae</taxon>
        <taxon>Candidula</taxon>
    </lineage>
</organism>
<dbReference type="Gene3D" id="2.60.40.10">
    <property type="entry name" value="Immunoglobulins"/>
    <property type="match status" value="1"/>
</dbReference>
<feature type="non-terminal residue" evidence="1">
    <location>
        <position position="99"/>
    </location>
</feature>
<feature type="non-terminal residue" evidence="1">
    <location>
        <position position="1"/>
    </location>
</feature>
<dbReference type="PANTHER" id="PTHR23053:SF0">
    <property type="entry name" value="HYDROCEPHALUS-INDUCING PROTEIN HOMOLOG"/>
    <property type="match status" value="1"/>
</dbReference>
<dbReference type="GO" id="GO:1904158">
    <property type="term" value="P:axonemal central apparatus assembly"/>
    <property type="evidence" value="ECO:0007669"/>
    <property type="project" value="TreeGrafter"/>
</dbReference>
<dbReference type="InterPro" id="IPR013783">
    <property type="entry name" value="Ig-like_fold"/>
</dbReference>
<accession>A0A8S4A0A7</accession>
<dbReference type="PANTHER" id="PTHR23053">
    <property type="entry name" value="DLEC1 DELETED IN LUNG AND ESOPHAGEAL CANCER 1"/>
    <property type="match status" value="1"/>
</dbReference>
<reference evidence="1" key="1">
    <citation type="submission" date="2021-04" db="EMBL/GenBank/DDBJ databases">
        <authorList>
            <consortium name="Molecular Ecology Group"/>
        </authorList>
    </citation>
    <scope>NUCLEOTIDE SEQUENCE</scope>
</reference>
<keyword evidence="2" id="KW-1185">Reference proteome</keyword>
<dbReference type="EMBL" id="CAJHNH020008124">
    <property type="protein sequence ID" value="CAG5135277.1"/>
    <property type="molecule type" value="Genomic_DNA"/>
</dbReference>
<evidence type="ECO:0000313" key="1">
    <source>
        <dbReference type="EMBL" id="CAG5135277.1"/>
    </source>
</evidence>
<proteinExistence type="predicted"/>